<evidence type="ECO:0000313" key="2">
    <source>
        <dbReference type="EMBL" id="JAD23912.1"/>
    </source>
</evidence>
<feature type="compositionally biased region" description="Basic and acidic residues" evidence="1">
    <location>
        <begin position="130"/>
        <end position="140"/>
    </location>
</feature>
<protein>
    <submittedName>
        <fullName evidence="2">Uncharacterized protein</fullName>
    </submittedName>
</protein>
<organism evidence="2">
    <name type="scientific">Arundo donax</name>
    <name type="common">Giant reed</name>
    <name type="synonym">Donax arundinaceus</name>
    <dbReference type="NCBI Taxonomy" id="35708"/>
    <lineage>
        <taxon>Eukaryota</taxon>
        <taxon>Viridiplantae</taxon>
        <taxon>Streptophyta</taxon>
        <taxon>Embryophyta</taxon>
        <taxon>Tracheophyta</taxon>
        <taxon>Spermatophyta</taxon>
        <taxon>Magnoliopsida</taxon>
        <taxon>Liliopsida</taxon>
        <taxon>Poales</taxon>
        <taxon>Poaceae</taxon>
        <taxon>PACMAD clade</taxon>
        <taxon>Arundinoideae</taxon>
        <taxon>Arundineae</taxon>
        <taxon>Arundo</taxon>
    </lineage>
</organism>
<proteinExistence type="predicted"/>
<dbReference type="EMBL" id="GBRH01273983">
    <property type="protein sequence ID" value="JAD23912.1"/>
    <property type="molecule type" value="Transcribed_RNA"/>
</dbReference>
<reference evidence="2" key="1">
    <citation type="submission" date="2014-09" db="EMBL/GenBank/DDBJ databases">
        <authorList>
            <person name="Magalhaes I.L.F."/>
            <person name="Oliveira U."/>
            <person name="Santos F.R."/>
            <person name="Vidigal T.H.D.A."/>
            <person name="Brescovit A.D."/>
            <person name="Santos A.J."/>
        </authorList>
    </citation>
    <scope>NUCLEOTIDE SEQUENCE</scope>
    <source>
        <tissue evidence="2">Shoot tissue taken approximately 20 cm above the soil surface</tissue>
    </source>
</reference>
<sequence length="154" mass="17516">MHAPANDLHSQSPELSTKPCQRRIGAGEDDQRRRRPRGSRRQRKREGFRESGEEKRGRARSQVPAMRRQLGAAARRADLGSRLGEVSRSGLGNERERRYCCFAASAQRGRDGEPATARRVGQSPQATADRIWKGEETPRQERRRWRRAGLRACG</sequence>
<evidence type="ECO:0000256" key="1">
    <source>
        <dbReference type="SAM" id="MobiDB-lite"/>
    </source>
</evidence>
<feature type="region of interest" description="Disordered" evidence="1">
    <location>
        <begin position="106"/>
        <end position="154"/>
    </location>
</feature>
<name>A0A0A8YMU3_ARUDO</name>
<feature type="region of interest" description="Disordered" evidence="1">
    <location>
        <begin position="1"/>
        <end position="89"/>
    </location>
</feature>
<feature type="compositionally biased region" description="Polar residues" evidence="1">
    <location>
        <begin position="8"/>
        <end position="19"/>
    </location>
</feature>
<feature type="compositionally biased region" description="Basic and acidic residues" evidence="1">
    <location>
        <begin position="45"/>
        <end position="56"/>
    </location>
</feature>
<feature type="compositionally biased region" description="Basic residues" evidence="1">
    <location>
        <begin position="33"/>
        <end position="44"/>
    </location>
</feature>
<accession>A0A0A8YMU3</accession>
<dbReference type="AlphaFoldDB" id="A0A0A8YMU3"/>
<feature type="compositionally biased region" description="Basic residues" evidence="1">
    <location>
        <begin position="141"/>
        <end position="154"/>
    </location>
</feature>
<reference evidence="2" key="2">
    <citation type="journal article" date="2015" name="Data Brief">
        <title>Shoot transcriptome of the giant reed, Arundo donax.</title>
        <authorList>
            <person name="Barrero R.A."/>
            <person name="Guerrero F.D."/>
            <person name="Moolhuijzen P."/>
            <person name="Goolsby J.A."/>
            <person name="Tidwell J."/>
            <person name="Bellgard S.E."/>
            <person name="Bellgard M.I."/>
        </authorList>
    </citation>
    <scope>NUCLEOTIDE SEQUENCE</scope>
    <source>
        <tissue evidence="2">Shoot tissue taken approximately 20 cm above the soil surface</tissue>
    </source>
</reference>